<dbReference type="AlphaFoldDB" id="A0AA88V6N0"/>
<dbReference type="SUPFAM" id="SSF53098">
    <property type="entry name" value="Ribonuclease H-like"/>
    <property type="match status" value="1"/>
</dbReference>
<dbReference type="Pfam" id="PF25597">
    <property type="entry name" value="SH3_retrovirus"/>
    <property type="match status" value="1"/>
</dbReference>
<dbReference type="EMBL" id="JAVXUP010002491">
    <property type="protein sequence ID" value="KAK3002997.1"/>
    <property type="molecule type" value="Genomic_DNA"/>
</dbReference>
<dbReference type="GO" id="GO:0003676">
    <property type="term" value="F:nucleic acid binding"/>
    <property type="evidence" value="ECO:0007669"/>
    <property type="project" value="InterPro"/>
</dbReference>
<feature type="domain" description="Integrase catalytic" evidence="2">
    <location>
        <begin position="1"/>
        <end position="87"/>
    </location>
</feature>
<dbReference type="InterPro" id="IPR036397">
    <property type="entry name" value="RNaseH_sf"/>
</dbReference>
<dbReference type="PANTHER" id="PTHR11439">
    <property type="entry name" value="GAG-POL-RELATED RETROTRANSPOSON"/>
    <property type="match status" value="1"/>
</dbReference>
<feature type="region of interest" description="Disordered" evidence="1">
    <location>
        <begin position="186"/>
        <end position="214"/>
    </location>
</feature>
<dbReference type="InterPro" id="IPR001584">
    <property type="entry name" value="Integrase_cat-core"/>
</dbReference>
<keyword evidence="4" id="KW-1185">Reference proteome</keyword>
<dbReference type="InterPro" id="IPR043502">
    <property type="entry name" value="DNA/RNA_pol_sf"/>
</dbReference>
<reference evidence="3" key="1">
    <citation type="submission" date="2022-12" db="EMBL/GenBank/DDBJ databases">
        <title>Draft genome assemblies for two species of Escallonia (Escalloniales).</title>
        <authorList>
            <person name="Chanderbali A."/>
            <person name="Dervinis C."/>
            <person name="Anghel I."/>
            <person name="Soltis D."/>
            <person name="Soltis P."/>
            <person name="Zapata F."/>
        </authorList>
    </citation>
    <scope>NUCLEOTIDE SEQUENCE</scope>
    <source>
        <strain evidence="3">UCBG64.0493</strain>
        <tissue evidence="3">Leaf</tissue>
    </source>
</reference>
<dbReference type="InterPro" id="IPR057670">
    <property type="entry name" value="SH3_retrovirus"/>
</dbReference>
<dbReference type="PROSITE" id="PS50994">
    <property type="entry name" value="INTEGRASE"/>
    <property type="match status" value="1"/>
</dbReference>
<dbReference type="SUPFAM" id="SSF56672">
    <property type="entry name" value="DNA/RNA polymerases"/>
    <property type="match status" value="1"/>
</dbReference>
<proteinExistence type="predicted"/>
<organism evidence="3 4">
    <name type="scientific">Escallonia herrerae</name>
    <dbReference type="NCBI Taxonomy" id="1293975"/>
    <lineage>
        <taxon>Eukaryota</taxon>
        <taxon>Viridiplantae</taxon>
        <taxon>Streptophyta</taxon>
        <taxon>Embryophyta</taxon>
        <taxon>Tracheophyta</taxon>
        <taxon>Spermatophyta</taxon>
        <taxon>Magnoliopsida</taxon>
        <taxon>eudicotyledons</taxon>
        <taxon>Gunneridae</taxon>
        <taxon>Pentapetalae</taxon>
        <taxon>asterids</taxon>
        <taxon>campanulids</taxon>
        <taxon>Escalloniales</taxon>
        <taxon>Escalloniaceae</taxon>
        <taxon>Escallonia</taxon>
    </lineage>
</organism>
<evidence type="ECO:0000256" key="1">
    <source>
        <dbReference type="SAM" id="MobiDB-lite"/>
    </source>
</evidence>
<evidence type="ECO:0000313" key="3">
    <source>
        <dbReference type="EMBL" id="KAK3002997.1"/>
    </source>
</evidence>
<accession>A0AA88V6N0</accession>
<feature type="compositionally biased region" description="Basic and acidic residues" evidence="1">
    <location>
        <begin position="198"/>
        <end position="214"/>
    </location>
</feature>
<dbReference type="InterPro" id="IPR013103">
    <property type="entry name" value="RVT_2"/>
</dbReference>
<dbReference type="Proteomes" id="UP001188597">
    <property type="component" value="Unassembled WGS sequence"/>
</dbReference>
<dbReference type="Gene3D" id="3.30.420.10">
    <property type="entry name" value="Ribonuclease H-like superfamily/Ribonuclease H"/>
    <property type="match status" value="1"/>
</dbReference>
<comment type="caution">
    <text evidence="3">The sequence shown here is derived from an EMBL/GenBank/DDBJ whole genome shotgun (WGS) entry which is preliminary data.</text>
</comment>
<name>A0AA88V6N0_9ASTE</name>
<dbReference type="Pfam" id="PF07727">
    <property type="entry name" value="RVT_2"/>
    <property type="match status" value="1"/>
</dbReference>
<evidence type="ECO:0000259" key="2">
    <source>
        <dbReference type="PROSITE" id="PS50994"/>
    </source>
</evidence>
<dbReference type="InterPro" id="IPR012337">
    <property type="entry name" value="RNaseH-like_sf"/>
</dbReference>
<dbReference type="GO" id="GO:0015074">
    <property type="term" value="P:DNA integration"/>
    <property type="evidence" value="ECO:0007669"/>
    <property type="project" value="InterPro"/>
</dbReference>
<dbReference type="PANTHER" id="PTHR11439:SF481">
    <property type="entry name" value="REVERSE TRANSCRIPTASE TY1_COPIA-TYPE DOMAIN-CONTAINING PROTEIN"/>
    <property type="match status" value="1"/>
</dbReference>
<sequence length="578" mass="66338">MSDDFFKYCDDNSILRQMTCPDTPQQSGVAKRKLGYLSSVCLSWLHDKNLPRELWAEAIQCACHVINRLPHWPGTQKSPFEILYSEKPNVNYFRVFGSICYVHVPKSNRTKLDPKARKCVFVGYDSYRKGWRCMDPATKKFTTSKDVVFDEVSSPFSAPKFIALGDDQDNLELLFPEANVQAPSNVEVENESPAQNIARREDEQQAVRRSTRETKQPDYLKDYVSINCRRTTSYEEAMGCTNWERTMQEEIDALDKNETWELVSKPEKCEPVICKWVFRLKKNSDGTIDRFKARLVSHGFSQNYGLDYEETFSLVAKMVTVRSIISLATFKGEIGCFLGLEIEKSDQWYFVSQRAYAKSLLERFSMRELKEKATPMEPNLKLKKDKGKPLKDARKFRQIVGSLIYQTITRPEISYSVSVVSQFMQNPRTPHLEAGRRILHNVKGILDYGLLYKRCDNFLLSGFTDADWAGDTNDCHSTSGYCFNTSSAAVSWCSKKQDIVVLSITEAEYVVATMATQECVWLKRLIGDMFCEVDYAVQIKCDNESATKLASNLNFHVRTKHIEVPKLIGIRFAQNTEL</sequence>
<gene>
    <name evidence="3" type="ORF">RJ639_019416</name>
</gene>
<evidence type="ECO:0000313" key="4">
    <source>
        <dbReference type="Proteomes" id="UP001188597"/>
    </source>
</evidence>
<dbReference type="CDD" id="cd09272">
    <property type="entry name" value="RNase_HI_RT_Ty1"/>
    <property type="match status" value="1"/>
</dbReference>
<protein>
    <recommendedName>
        <fullName evidence="2">Integrase catalytic domain-containing protein</fullName>
    </recommendedName>
</protein>